<dbReference type="SUPFAM" id="SSF54593">
    <property type="entry name" value="Glyoxalase/Bleomycin resistance protein/Dihydroxybiphenyl dioxygenase"/>
    <property type="match status" value="1"/>
</dbReference>
<gene>
    <name evidence="3" type="ORF">OMM_06490</name>
</gene>
<organism evidence="3 4">
    <name type="scientific">Candidatus Magnetoglobus multicellularis str. Araruama</name>
    <dbReference type="NCBI Taxonomy" id="890399"/>
    <lineage>
        <taxon>Bacteria</taxon>
        <taxon>Pseudomonadati</taxon>
        <taxon>Thermodesulfobacteriota</taxon>
        <taxon>Desulfobacteria</taxon>
        <taxon>Desulfobacterales</taxon>
        <taxon>Desulfobacteraceae</taxon>
        <taxon>Candidatus Magnetoglobus</taxon>
    </lineage>
</organism>
<name>A0A1V1PHA8_9BACT</name>
<reference evidence="4" key="1">
    <citation type="submission" date="2012-11" db="EMBL/GenBank/DDBJ databases">
        <authorList>
            <person name="Lucero-Rivera Y.E."/>
            <person name="Tovar-Ramirez D."/>
        </authorList>
    </citation>
    <scope>NUCLEOTIDE SEQUENCE [LARGE SCALE GENOMIC DNA]</scope>
    <source>
        <strain evidence="4">Araruama</strain>
    </source>
</reference>
<evidence type="ECO:0000313" key="3">
    <source>
        <dbReference type="EMBL" id="ETR74154.1"/>
    </source>
</evidence>
<dbReference type="PANTHER" id="PTHR43048:SF3">
    <property type="entry name" value="METHYLMALONYL-COA EPIMERASE, MITOCHONDRIAL"/>
    <property type="match status" value="1"/>
</dbReference>
<comment type="caution">
    <text evidence="3">The sequence shown here is derived from an EMBL/GenBank/DDBJ whole genome shotgun (WGS) entry which is preliminary data.</text>
</comment>
<dbReference type="InterPro" id="IPR037523">
    <property type="entry name" value="VOC_core"/>
</dbReference>
<accession>A0A1V1PHA8</accession>
<evidence type="ECO:0000256" key="1">
    <source>
        <dbReference type="ARBA" id="ARBA00022723"/>
    </source>
</evidence>
<sequence length="134" mass="15364">MEVDHIGYVVLDMNTAVKKFTDIYGFILKDDIIYDPQQHVHLGMLSSSNGYQVELIQPIDKKSPSYDFMLKGGGFHHFCYKVENIDDSINRLKNSGHLLITRPVAAPLLDKRHVAFLFSKADKQIIELVETKER</sequence>
<dbReference type="GO" id="GO:0016829">
    <property type="term" value="F:lyase activity"/>
    <property type="evidence" value="ECO:0007669"/>
    <property type="project" value="UniProtKB-KW"/>
</dbReference>
<dbReference type="InterPro" id="IPR029068">
    <property type="entry name" value="Glyas_Bleomycin-R_OHBP_Dase"/>
</dbReference>
<dbReference type="GO" id="GO:0004493">
    <property type="term" value="F:methylmalonyl-CoA epimerase activity"/>
    <property type="evidence" value="ECO:0007669"/>
    <property type="project" value="TreeGrafter"/>
</dbReference>
<proteinExistence type="predicted"/>
<dbReference type="Pfam" id="PF13669">
    <property type="entry name" value="Glyoxalase_4"/>
    <property type="match status" value="1"/>
</dbReference>
<protein>
    <submittedName>
        <fullName evidence="3">Lactoylglutathione lyase</fullName>
    </submittedName>
</protein>
<dbReference type="EMBL" id="ATBP01000019">
    <property type="protein sequence ID" value="ETR74154.1"/>
    <property type="molecule type" value="Genomic_DNA"/>
</dbReference>
<dbReference type="Proteomes" id="UP000189670">
    <property type="component" value="Unassembled WGS sequence"/>
</dbReference>
<dbReference type="Gene3D" id="3.10.180.10">
    <property type="entry name" value="2,3-Dihydroxybiphenyl 1,2-Dioxygenase, domain 1"/>
    <property type="match status" value="1"/>
</dbReference>
<dbReference type="GO" id="GO:0046872">
    <property type="term" value="F:metal ion binding"/>
    <property type="evidence" value="ECO:0007669"/>
    <property type="project" value="UniProtKB-KW"/>
</dbReference>
<dbReference type="PROSITE" id="PS51819">
    <property type="entry name" value="VOC"/>
    <property type="match status" value="1"/>
</dbReference>
<keyword evidence="3" id="KW-0456">Lyase</keyword>
<dbReference type="InterPro" id="IPR051785">
    <property type="entry name" value="MMCE/EMCE_epimerase"/>
</dbReference>
<keyword evidence="1" id="KW-0479">Metal-binding</keyword>
<dbReference type="AlphaFoldDB" id="A0A1V1PHA8"/>
<evidence type="ECO:0000313" key="4">
    <source>
        <dbReference type="Proteomes" id="UP000189670"/>
    </source>
</evidence>
<evidence type="ECO:0000259" key="2">
    <source>
        <dbReference type="PROSITE" id="PS51819"/>
    </source>
</evidence>
<feature type="domain" description="VOC" evidence="2">
    <location>
        <begin position="2"/>
        <end position="131"/>
    </location>
</feature>
<dbReference type="GO" id="GO:0046491">
    <property type="term" value="P:L-methylmalonyl-CoA metabolic process"/>
    <property type="evidence" value="ECO:0007669"/>
    <property type="project" value="TreeGrafter"/>
</dbReference>
<dbReference type="PANTHER" id="PTHR43048">
    <property type="entry name" value="METHYLMALONYL-COA EPIMERASE"/>
    <property type="match status" value="1"/>
</dbReference>